<accession>A0A8J6XXT9</accession>
<dbReference type="Gene3D" id="1.25.40.10">
    <property type="entry name" value="Tetratricopeptide repeat domain"/>
    <property type="match status" value="1"/>
</dbReference>
<evidence type="ECO:0000256" key="1">
    <source>
        <dbReference type="ARBA" id="ARBA00022679"/>
    </source>
</evidence>
<dbReference type="InterPro" id="IPR017441">
    <property type="entry name" value="Protein_kinase_ATP_BS"/>
</dbReference>
<dbReference type="Gene3D" id="1.10.510.10">
    <property type="entry name" value="Transferase(Phosphotransferase) domain 1"/>
    <property type="match status" value="1"/>
</dbReference>
<dbReference type="AlphaFoldDB" id="A0A8J6XXT9"/>
<dbReference type="PROSITE" id="PS50011">
    <property type="entry name" value="PROTEIN_KINASE_DOM"/>
    <property type="match status" value="1"/>
</dbReference>
<keyword evidence="2 5" id="KW-0547">Nucleotide-binding</keyword>
<feature type="domain" description="Protein kinase" evidence="7">
    <location>
        <begin position="80"/>
        <end position="366"/>
    </location>
</feature>
<protein>
    <submittedName>
        <fullName evidence="8">Serine/threonine protein kinase</fullName>
    </submittedName>
</protein>
<keyword evidence="1" id="KW-0808">Transferase</keyword>
<feature type="non-terminal residue" evidence="8">
    <location>
        <position position="569"/>
    </location>
</feature>
<reference evidence="8 9" key="1">
    <citation type="submission" date="2020-08" db="EMBL/GenBank/DDBJ databases">
        <title>Acidobacteriota in marine sediments use diverse sulfur dissimilation pathways.</title>
        <authorList>
            <person name="Wasmund K."/>
        </authorList>
    </citation>
    <scope>NUCLEOTIDE SEQUENCE [LARGE SCALE GENOMIC DNA]</scope>
    <source>
        <strain evidence="8">MAG AM4</strain>
    </source>
</reference>
<dbReference type="SUPFAM" id="SSF56112">
    <property type="entry name" value="Protein kinase-like (PK-like)"/>
    <property type="match status" value="1"/>
</dbReference>
<dbReference type="InterPro" id="IPR000719">
    <property type="entry name" value="Prot_kinase_dom"/>
</dbReference>
<evidence type="ECO:0000256" key="6">
    <source>
        <dbReference type="SAM" id="Phobius"/>
    </source>
</evidence>
<evidence type="ECO:0000313" key="9">
    <source>
        <dbReference type="Proteomes" id="UP000648239"/>
    </source>
</evidence>
<evidence type="ECO:0000259" key="7">
    <source>
        <dbReference type="PROSITE" id="PS50011"/>
    </source>
</evidence>
<keyword evidence="3 8" id="KW-0418">Kinase</keyword>
<dbReference type="SUPFAM" id="SSF48452">
    <property type="entry name" value="TPR-like"/>
    <property type="match status" value="1"/>
</dbReference>
<name>A0A8J6XXT9_9BACT</name>
<evidence type="ECO:0000313" key="8">
    <source>
        <dbReference type="EMBL" id="MBD3869723.1"/>
    </source>
</evidence>
<dbReference type="Proteomes" id="UP000648239">
    <property type="component" value="Unassembled WGS sequence"/>
</dbReference>
<feature type="binding site" evidence="5">
    <location>
        <position position="111"/>
    </location>
    <ligand>
        <name>ATP</name>
        <dbReference type="ChEBI" id="CHEBI:30616"/>
    </ligand>
</feature>
<dbReference type="Gene3D" id="3.30.200.20">
    <property type="entry name" value="Phosphorylase Kinase, domain 1"/>
    <property type="match status" value="1"/>
</dbReference>
<dbReference type="InterPro" id="IPR011990">
    <property type="entry name" value="TPR-like_helical_dom_sf"/>
</dbReference>
<keyword evidence="8" id="KW-0723">Serine/threonine-protein kinase</keyword>
<dbReference type="Pfam" id="PF00069">
    <property type="entry name" value="Pkinase"/>
    <property type="match status" value="1"/>
</dbReference>
<feature type="transmembrane region" description="Helical" evidence="6">
    <location>
        <begin position="385"/>
        <end position="408"/>
    </location>
</feature>
<evidence type="ECO:0000256" key="4">
    <source>
        <dbReference type="ARBA" id="ARBA00022840"/>
    </source>
</evidence>
<dbReference type="PANTHER" id="PTHR43289">
    <property type="entry name" value="MITOGEN-ACTIVATED PROTEIN KINASE KINASE KINASE 20-RELATED"/>
    <property type="match status" value="1"/>
</dbReference>
<keyword evidence="4 5" id="KW-0067">ATP-binding</keyword>
<dbReference type="SMART" id="SM00220">
    <property type="entry name" value="S_TKc"/>
    <property type="match status" value="1"/>
</dbReference>
<dbReference type="GO" id="GO:0004674">
    <property type="term" value="F:protein serine/threonine kinase activity"/>
    <property type="evidence" value="ECO:0007669"/>
    <property type="project" value="UniProtKB-KW"/>
</dbReference>
<organism evidence="8 9">
    <name type="scientific">Candidatus Polarisedimenticola svalbardensis</name>
    <dbReference type="NCBI Taxonomy" id="2886004"/>
    <lineage>
        <taxon>Bacteria</taxon>
        <taxon>Pseudomonadati</taxon>
        <taxon>Acidobacteriota</taxon>
        <taxon>Candidatus Polarisedimenticolia</taxon>
        <taxon>Candidatus Polarisedimenticolales</taxon>
        <taxon>Candidatus Polarisedimenticolaceae</taxon>
        <taxon>Candidatus Polarisedimenticola</taxon>
    </lineage>
</organism>
<dbReference type="InterPro" id="IPR011009">
    <property type="entry name" value="Kinase-like_dom_sf"/>
</dbReference>
<evidence type="ECO:0000256" key="3">
    <source>
        <dbReference type="ARBA" id="ARBA00022777"/>
    </source>
</evidence>
<evidence type="ECO:0000256" key="5">
    <source>
        <dbReference type="PROSITE-ProRule" id="PRU10141"/>
    </source>
</evidence>
<keyword evidence="6" id="KW-1133">Transmembrane helix</keyword>
<gene>
    <name evidence="8" type="ORF">IFK94_16510</name>
</gene>
<evidence type="ECO:0000256" key="2">
    <source>
        <dbReference type="ARBA" id="ARBA00022741"/>
    </source>
</evidence>
<keyword evidence="6" id="KW-0812">Transmembrane</keyword>
<dbReference type="CDD" id="cd14014">
    <property type="entry name" value="STKc_PknB_like"/>
    <property type="match status" value="1"/>
</dbReference>
<proteinExistence type="predicted"/>
<comment type="caution">
    <text evidence="8">The sequence shown here is derived from an EMBL/GenBank/DDBJ whole genome shotgun (WGS) entry which is preliminary data.</text>
</comment>
<keyword evidence="6" id="KW-0472">Membrane</keyword>
<dbReference type="PANTHER" id="PTHR43289:SF34">
    <property type="entry name" value="SERINE_THREONINE-PROTEIN KINASE YBDM-RELATED"/>
    <property type="match status" value="1"/>
</dbReference>
<sequence>MSNGDLSVDEILSEAIDRPAGERRRFVETACAGDEKRLKETLSLLEAFEAADDFMEQPATLGVLEVKDENEWVGRTIGGYKLIELIGTGGMGRVFLAERAERDFIQRVAVKIIRRGAMGRDMLRRFRNECRVLAMLEHPNIARMIDGGTTDDDTPYIVMEYVDGVAIDRYCEDRQVSLEKRLDLFLDVCGAVQLVHQHSTIHRDIKPGNILVTEEGQAKLVDFGISRVLDLASDDVEQTLPGLELMTPMYASPEQLRGDILATPTDIYSLGAVLYRILTFQSPFNEETQTALKEAVINRTPAKPSEIVLQNSGDSPRAVRRLSRGLKGDLDTIILKALRKEPERRYASVGKFADDIRRYRDGQPVTAQPDRLRYRTRKFVERNTAAVAVAFILLAVMVGATIVSLTLYNRAEIARREAVQERGIASRERNAAVHTSEFLQDLLASVSPAVVDGRLDITVREILDEASARLENDMADEPEVAAALHFVIGRSYVNLAEYEAGERHLRLSADLRRQLSPPDTEGELRALLAVGQIREEQGAYSEAESLLVAILPEDPSGENPAVISELEAS</sequence>
<dbReference type="PROSITE" id="PS00107">
    <property type="entry name" value="PROTEIN_KINASE_ATP"/>
    <property type="match status" value="1"/>
</dbReference>
<dbReference type="GO" id="GO:0005524">
    <property type="term" value="F:ATP binding"/>
    <property type="evidence" value="ECO:0007669"/>
    <property type="project" value="UniProtKB-UniRule"/>
</dbReference>
<dbReference type="EMBL" id="JACXWD010000179">
    <property type="protein sequence ID" value="MBD3869723.1"/>
    <property type="molecule type" value="Genomic_DNA"/>
</dbReference>